<feature type="compositionally biased region" description="Polar residues" evidence="1">
    <location>
        <begin position="344"/>
        <end position="354"/>
    </location>
</feature>
<dbReference type="GO" id="GO:0031593">
    <property type="term" value="F:polyubiquitin modification-dependent protein binding"/>
    <property type="evidence" value="ECO:0000318"/>
    <property type="project" value="GO_Central"/>
</dbReference>
<dbReference type="GeneID" id="5890803"/>
<reference evidence="3 4" key="1">
    <citation type="journal article" date="2008" name="Nature">
        <title>The genome of the choanoflagellate Monosiga brevicollis and the origin of metazoans.</title>
        <authorList>
            <consortium name="JGI Sequencing"/>
            <person name="King N."/>
            <person name="Westbrook M.J."/>
            <person name="Young S.L."/>
            <person name="Kuo A."/>
            <person name="Abedin M."/>
            <person name="Chapman J."/>
            <person name="Fairclough S."/>
            <person name="Hellsten U."/>
            <person name="Isogai Y."/>
            <person name="Letunic I."/>
            <person name="Marr M."/>
            <person name="Pincus D."/>
            <person name="Putnam N."/>
            <person name="Rokas A."/>
            <person name="Wright K.J."/>
            <person name="Zuzow R."/>
            <person name="Dirks W."/>
            <person name="Good M."/>
            <person name="Goodstein D."/>
            <person name="Lemons D."/>
            <person name="Li W."/>
            <person name="Lyons J.B."/>
            <person name="Morris A."/>
            <person name="Nichols S."/>
            <person name="Richter D.J."/>
            <person name="Salamov A."/>
            <person name="Bork P."/>
            <person name="Lim W.A."/>
            <person name="Manning G."/>
            <person name="Miller W.T."/>
            <person name="McGinnis W."/>
            <person name="Shapiro H."/>
            <person name="Tjian R."/>
            <person name="Grigoriev I.V."/>
            <person name="Rokhsar D."/>
        </authorList>
    </citation>
    <scope>NUCLEOTIDE SEQUENCE [LARGE SCALE GENOMIC DNA]</scope>
    <source>
        <strain evidence="4">MX1 / ATCC 50154</strain>
    </source>
</reference>
<protein>
    <recommendedName>
        <fullName evidence="2">Ubiquitin-like domain-containing protein</fullName>
    </recommendedName>
</protein>
<dbReference type="InterPro" id="IPR029071">
    <property type="entry name" value="Ubiquitin-like_domsf"/>
</dbReference>
<sequence length="647" mass="68770">MSGRSAAQAEATAQAEPAGAPTTMGQGISPVAGQGQCSRTSTASMLQLTIKTVMGTSFSLHVDADGQVAHVKAIIAMIQDMPMSSQRLVYAGRELRDSDTLASLGIGNGAELVLAVHVQTSLQSPMLYDELLECEELIELALEDGRFRVLLCRDADRLSLIRFQVAAVDEDVGENNWDQRPRSSRHAPVQSFRERMQRIEDNARHRLRMADLQSRMRESKSRRRARRQHARRVRAQTKTIAPEANAVSGPNDQTAGMAGSPAMPVALRPRPPPPRTSKTNPSPTHTPNTMVVHASTPEPVSTAASAASAMLGSCGDEEAVPPALARRTPDVLSLEHSAAGYGPGSQTSASSTGVKHSPRSHPVALPVGTHAPRVERRHIPSYAGVHTAVESASDPVPAPEGDGVIHPPPRSRRAQPRTAGRVGPMGGLDAVSEEDDATCTQELVEAFQRMLPSRPEPPVRSPCQSVSFAPLRHSRSADTPAGMSEWSCDGLGTPAHLPDPLGTPLDGLDPSASFHRHASLIGADPLGQSGTDIPETNTRFVFSSSTSTPPEGPVHPSTRFAPVHAPGNHEGHGHSCDHGSMVSTALAPTPLLPALVTSAAPRGTLASRARSRHFAQPKPRIASAAPQGRQLLQHQVPKLESQRLPKI</sequence>
<dbReference type="PANTHER" id="PTHR10677:SF3">
    <property type="entry name" value="FI07626P-RELATED"/>
    <property type="match status" value="1"/>
</dbReference>
<dbReference type="AlphaFoldDB" id="A9UZ08"/>
<dbReference type="Proteomes" id="UP000001357">
    <property type="component" value="Unassembled WGS sequence"/>
</dbReference>
<feature type="region of interest" description="Disordered" evidence="1">
    <location>
        <begin position="1"/>
        <end position="35"/>
    </location>
</feature>
<organism evidence="3 4">
    <name type="scientific">Monosiga brevicollis</name>
    <name type="common">Choanoflagellate</name>
    <dbReference type="NCBI Taxonomy" id="81824"/>
    <lineage>
        <taxon>Eukaryota</taxon>
        <taxon>Choanoflagellata</taxon>
        <taxon>Craspedida</taxon>
        <taxon>Salpingoecidae</taxon>
        <taxon>Monosiga</taxon>
    </lineage>
</organism>
<dbReference type="Gene3D" id="3.10.20.90">
    <property type="entry name" value="Phosphatidylinositol 3-kinase Catalytic Subunit, Chain A, domain 1"/>
    <property type="match status" value="1"/>
</dbReference>
<accession>A9UZ08</accession>
<dbReference type="EMBL" id="CH991550">
    <property type="protein sequence ID" value="EDQ89551.1"/>
    <property type="molecule type" value="Genomic_DNA"/>
</dbReference>
<dbReference type="GO" id="GO:0005829">
    <property type="term" value="C:cytosol"/>
    <property type="evidence" value="ECO:0000318"/>
    <property type="project" value="GO_Central"/>
</dbReference>
<evidence type="ECO:0000313" key="3">
    <source>
        <dbReference type="EMBL" id="EDQ89551.1"/>
    </source>
</evidence>
<feature type="compositionally biased region" description="Low complexity" evidence="1">
    <location>
        <begin position="1"/>
        <end position="22"/>
    </location>
</feature>
<keyword evidence="4" id="KW-1185">Reference proteome</keyword>
<dbReference type="GO" id="GO:0006511">
    <property type="term" value="P:ubiquitin-dependent protein catabolic process"/>
    <property type="evidence" value="ECO:0000318"/>
    <property type="project" value="GO_Central"/>
</dbReference>
<dbReference type="Pfam" id="PF00240">
    <property type="entry name" value="ubiquitin"/>
    <property type="match status" value="1"/>
</dbReference>
<proteinExistence type="predicted"/>
<dbReference type="PROSITE" id="PS50053">
    <property type="entry name" value="UBIQUITIN_2"/>
    <property type="match status" value="1"/>
</dbReference>
<feature type="domain" description="Ubiquitin-like" evidence="2">
    <location>
        <begin position="46"/>
        <end position="121"/>
    </location>
</feature>
<dbReference type="InParanoid" id="A9UZ08"/>
<name>A9UZ08_MONBE</name>
<dbReference type="SUPFAM" id="SSF54236">
    <property type="entry name" value="Ubiquitin-like"/>
    <property type="match status" value="1"/>
</dbReference>
<dbReference type="InterPro" id="IPR000626">
    <property type="entry name" value="Ubiquitin-like_dom"/>
</dbReference>
<feature type="compositionally biased region" description="Basic residues" evidence="1">
    <location>
        <begin position="220"/>
        <end position="235"/>
    </location>
</feature>
<feature type="region of interest" description="Disordered" evidence="1">
    <location>
        <begin position="607"/>
        <end position="647"/>
    </location>
</feature>
<evidence type="ECO:0000259" key="2">
    <source>
        <dbReference type="PROSITE" id="PS50053"/>
    </source>
</evidence>
<dbReference type="CDD" id="cd17039">
    <property type="entry name" value="Ubl_ubiquitin_like"/>
    <property type="match status" value="1"/>
</dbReference>
<evidence type="ECO:0000256" key="1">
    <source>
        <dbReference type="SAM" id="MobiDB-lite"/>
    </source>
</evidence>
<dbReference type="SMART" id="SM00213">
    <property type="entry name" value="UBQ"/>
    <property type="match status" value="1"/>
</dbReference>
<evidence type="ECO:0000313" key="4">
    <source>
        <dbReference type="Proteomes" id="UP000001357"/>
    </source>
</evidence>
<dbReference type="STRING" id="81824.A9UZ08"/>
<feature type="region of interest" description="Disordered" evidence="1">
    <location>
        <begin position="392"/>
        <end position="422"/>
    </location>
</feature>
<dbReference type="KEGG" id="mbr:MONBRDRAFT_8089"/>
<dbReference type="InterPro" id="IPR015496">
    <property type="entry name" value="Ubiquilin"/>
</dbReference>
<feature type="region of interest" description="Disordered" evidence="1">
    <location>
        <begin position="339"/>
        <end position="366"/>
    </location>
</feature>
<dbReference type="RefSeq" id="XP_001745580.1">
    <property type="nucleotide sequence ID" value="XM_001745528.1"/>
</dbReference>
<feature type="region of interest" description="Disordered" evidence="1">
    <location>
        <begin position="210"/>
        <end position="292"/>
    </location>
</feature>
<gene>
    <name evidence="3" type="ORF">MONBRDRAFT_8089</name>
</gene>
<dbReference type="PANTHER" id="PTHR10677">
    <property type="entry name" value="UBIQUILIN"/>
    <property type="match status" value="1"/>
</dbReference>